<comment type="caution">
    <text evidence="2">The sequence shown here is derived from an EMBL/GenBank/DDBJ whole genome shotgun (WGS) entry which is preliminary data.</text>
</comment>
<gene>
    <name evidence="2" type="ORF">KSX_34770</name>
</gene>
<organism evidence="2 3">
    <name type="scientific">Ktedonospora formicarum</name>
    <dbReference type="NCBI Taxonomy" id="2778364"/>
    <lineage>
        <taxon>Bacteria</taxon>
        <taxon>Bacillati</taxon>
        <taxon>Chloroflexota</taxon>
        <taxon>Ktedonobacteria</taxon>
        <taxon>Ktedonobacterales</taxon>
        <taxon>Ktedonobacteraceae</taxon>
        <taxon>Ktedonospora</taxon>
    </lineage>
</organism>
<reference evidence="2" key="1">
    <citation type="submission" date="2020-10" db="EMBL/GenBank/DDBJ databases">
        <title>Taxonomic study of unclassified bacteria belonging to the class Ktedonobacteria.</title>
        <authorList>
            <person name="Yabe S."/>
            <person name="Wang C.M."/>
            <person name="Zheng Y."/>
            <person name="Sakai Y."/>
            <person name="Cavaletti L."/>
            <person name="Monciardini P."/>
            <person name="Donadio S."/>
        </authorList>
    </citation>
    <scope>NUCLEOTIDE SEQUENCE</scope>
    <source>
        <strain evidence="2">SOSP1-1</strain>
    </source>
</reference>
<keyword evidence="3" id="KW-1185">Reference proteome</keyword>
<feature type="transmembrane region" description="Helical" evidence="1">
    <location>
        <begin position="36"/>
        <end position="59"/>
    </location>
</feature>
<protein>
    <submittedName>
        <fullName evidence="2">Uncharacterized protein</fullName>
    </submittedName>
</protein>
<dbReference type="Proteomes" id="UP000612362">
    <property type="component" value="Unassembled WGS sequence"/>
</dbReference>
<dbReference type="AlphaFoldDB" id="A0A8J3HX01"/>
<evidence type="ECO:0000313" key="3">
    <source>
        <dbReference type="Proteomes" id="UP000612362"/>
    </source>
</evidence>
<dbReference type="EMBL" id="BNJF01000001">
    <property type="protein sequence ID" value="GHO45314.1"/>
    <property type="molecule type" value="Genomic_DNA"/>
</dbReference>
<dbReference type="RefSeq" id="WP_220194658.1">
    <property type="nucleotide sequence ID" value="NZ_BNJF01000001.1"/>
</dbReference>
<keyword evidence="1" id="KW-0812">Transmembrane</keyword>
<name>A0A8J3HX01_9CHLR</name>
<evidence type="ECO:0000313" key="2">
    <source>
        <dbReference type="EMBL" id="GHO45314.1"/>
    </source>
</evidence>
<keyword evidence="1" id="KW-0472">Membrane</keyword>
<accession>A0A8J3HX01</accession>
<keyword evidence="1" id="KW-1133">Transmembrane helix</keyword>
<sequence length="68" mass="7992">MDQLRRRTLPHAGGSFRFGCWDRVRWWLVSPGRMEFWLWIVCFLLLVATTGAILVMALWNVGWLSITP</sequence>
<proteinExistence type="predicted"/>
<evidence type="ECO:0000256" key="1">
    <source>
        <dbReference type="SAM" id="Phobius"/>
    </source>
</evidence>